<dbReference type="SUPFAM" id="SSF53448">
    <property type="entry name" value="Nucleotide-diphospho-sugar transferases"/>
    <property type="match status" value="1"/>
</dbReference>
<evidence type="ECO:0000256" key="1">
    <source>
        <dbReference type="RuleBase" id="RU362027"/>
    </source>
</evidence>
<keyword evidence="2" id="KW-0472">Membrane</keyword>
<sequence length="463" mass="51383">MRQFRKAFNRFRFKVLTSEFRERYLYTLLGSFLAVLTWTFITGFLLVPDETDHLRESFEQNKVLQDVLASSGGVLSSPGIDLGYKDADCKACKPGETLGQGLVRPPITANVDMPIGGSPSIIGSAPSIVGGAPSIVSSSHAAPIKSKNSGTKSITDSCTQKTYTCDPTNDKDVAYVYFLNNARGTTVKPWHAQEDLVNLTYFDYTYASVSRLASLTSFPIYILATKSVSEEDLMEYKKISSQVRVRVVTTKYDKLDIKTDKPYHFHTFGKFEVFNPENTDGKKFLAFMDSDTYALHNVDELFCLPKEFAASKRDKVPVALKSAFNSGTFVYTPNAKMYQGLLDDIVANAGTVWQNGEQSILNRRFGQTMNCLPVGYNCVGFGAHGATAKSDKCSIKGPSDEEVWKKRQVMHVKLSDKRFAAALPTIAESWRSYLPKYTPPSPMSEALNVAQPHSVSSRRLLNV</sequence>
<dbReference type="GO" id="GO:0016757">
    <property type="term" value="F:glycosyltransferase activity"/>
    <property type="evidence" value="ECO:0007669"/>
    <property type="project" value="InterPro"/>
</dbReference>
<accession>A0A7S0MZI9</accession>
<dbReference type="InterPro" id="IPR002495">
    <property type="entry name" value="Glyco_trans_8"/>
</dbReference>
<comment type="similarity">
    <text evidence="1">Belongs to the glycosyltransferase 8 family.</text>
</comment>
<dbReference type="EMBL" id="HBFA01008000">
    <property type="protein sequence ID" value="CAD8655886.1"/>
    <property type="molecule type" value="Transcribed_RNA"/>
</dbReference>
<dbReference type="EC" id="2.4.1.-" evidence="1"/>
<gene>
    <name evidence="3" type="ORF">POBO1169_LOCUS4160</name>
</gene>
<evidence type="ECO:0000256" key="2">
    <source>
        <dbReference type="SAM" id="Phobius"/>
    </source>
</evidence>
<evidence type="ECO:0000313" key="3">
    <source>
        <dbReference type="EMBL" id="CAD8655886.1"/>
    </source>
</evidence>
<dbReference type="InterPro" id="IPR050587">
    <property type="entry name" value="GNT1/Glycosyltrans_8"/>
</dbReference>
<dbReference type="Pfam" id="PF01501">
    <property type="entry name" value="Glyco_transf_8"/>
    <property type="match status" value="1"/>
</dbReference>
<reference evidence="3" key="1">
    <citation type="submission" date="2021-01" db="EMBL/GenBank/DDBJ databases">
        <authorList>
            <person name="Corre E."/>
            <person name="Pelletier E."/>
            <person name="Niang G."/>
            <person name="Scheremetjew M."/>
            <person name="Finn R."/>
            <person name="Kale V."/>
            <person name="Holt S."/>
            <person name="Cochrane G."/>
            <person name="Meng A."/>
            <person name="Brown T."/>
            <person name="Cohen L."/>
        </authorList>
    </citation>
    <scope>NUCLEOTIDE SEQUENCE</scope>
    <source>
        <strain evidence="3">CCMP722</strain>
    </source>
</reference>
<feature type="transmembrane region" description="Helical" evidence="2">
    <location>
        <begin position="24"/>
        <end position="47"/>
    </location>
</feature>
<dbReference type="InterPro" id="IPR029044">
    <property type="entry name" value="Nucleotide-diphossugar_trans"/>
</dbReference>
<keyword evidence="2" id="KW-0812">Transmembrane</keyword>
<organism evidence="3">
    <name type="scientific">Pyramimonas obovata</name>
    <dbReference type="NCBI Taxonomy" id="1411642"/>
    <lineage>
        <taxon>Eukaryota</taxon>
        <taxon>Viridiplantae</taxon>
        <taxon>Chlorophyta</taxon>
        <taxon>Pyramimonadophyceae</taxon>
        <taxon>Pyramimonadales</taxon>
        <taxon>Pyramimonadaceae</taxon>
        <taxon>Pyramimonas</taxon>
        <taxon>Pyramimonas incertae sedis</taxon>
    </lineage>
</organism>
<keyword evidence="2" id="KW-1133">Transmembrane helix</keyword>
<dbReference type="PANTHER" id="PTHR11183">
    <property type="entry name" value="GLYCOGENIN SUBFAMILY MEMBER"/>
    <property type="match status" value="1"/>
</dbReference>
<protein>
    <recommendedName>
        <fullName evidence="1">Hexosyltransferase</fullName>
        <ecNumber evidence="1">2.4.1.-</ecNumber>
    </recommendedName>
</protein>
<dbReference type="AlphaFoldDB" id="A0A7S0MZI9"/>
<name>A0A7S0MZI9_9CHLO</name>
<dbReference type="Gene3D" id="3.90.550.10">
    <property type="entry name" value="Spore Coat Polysaccharide Biosynthesis Protein SpsA, Chain A"/>
    <property type="match status" value="1"/>
</dbReference>
<proteinExistence type="inferred from homology"/>